<comment type="caution">
    <text evidence="3">The sequence shown here is derived from an EMBL/GenBank/DDBJ whole genome shotgun (WGS) entry which is preliminary data.</text>
</comment>
<evidence type="ECO:0000256" key="1">
    <source>
        <dbReference type="SAM" id="MobiDB-lite"/>
    </source>
</evidence>
<reference evidence="3" key="1">
    <citation type="submission" date="2023-07" db="EMBL/GenBank/DDBJ databases">
        <title>Bacterial whole genome sequence for Sphingobium sp. HBC34.</title>
        <authorList>
            <person name="Le V."/>
            <person name="Ko S.-R."/>
            <person name="Ahn C.-Y."/>
            <person name="Oh H.-M."/>
        </authorList>
    </citation>
    <scope>NUCLEOTIDE SEQUENCE</scope>
    <source>
        <strain evidence="3">HBC34</strain>
    </source>
</reference>
<sequence>MRPIPSLSVLAPALVLLASCVGPAPQRPGATPTPSAAPSRPAPAPSPQPAQPVPVATEWQYRAVAPGAWTYRPEAAGAIATFGAGGADARLTIGCDRASRRISLARSGAGQGAMTVRTSYGATSWPAVSASSGGAVAQIVAFRAASDPVLDQIAYSRGKFAVEVAGQEMLIVPAWAEVARVIEDCRG</sequence>
<evidence type="ECO:0000256" key="2">
    <source>
        <dbReference type="SAM" id="SignalP"/>
    </source>
</evidence>
<evidence type="ECO:0008006" key="5">
    <source>
        <dbReference type="Google" id="ProtNLM"/>
    </source>
</evidence>
<feature type="signal peptide" evidence="2">
    <location>
        <begin position="1"/>
        <end position="24"/>
    </location>
</feature>
<name>A0ABT8ZPI3_9SPHN</name>
<feature type="region of interest" description="Disordered" evidence="1">
    <location>
        <begin position="25"/>
        <end position="52"/>
    </location>
</feature>
<evidence type="ECO:0000313" key="3">
    <source>
        <dbReference type="EMBL" id="MDO7835675.1"/>
    </source>
</evidence>
<dbReference type="RefSeq" id="WP_304536105.1">
    <property type="nucleotide sequence ID" value="NZ_JAUQOM010000005.1"/>
</dbReference>
<keyword evidence="2" id="KW-0732">Signal</keyword>
<keyword evidence="4" id="KW-1185">Reference proteome</keyword>
<organism evidence="3 4">
    <name type="scientific">Sphingobium cyanobacteriorum</name>
    <dbReference type="NCBI Taxonomy" id="3063954"/>
    <lineage>
        <taxon>Bacteria</taxon>
        <taxon>Pseudomonadati</taxon>
        <taxon>Pseudomonadota</taxon>
        <taxon>Alphaproteobacteria</taxon>
        <taxon>Sphingomonadales</taxon>
        <taxon>Sphingomonadaceae</taxon>
        <taxon>Sphingobium</taxon>
    </lineage>
</organism>
<protein>
    <recommendedName>
        <fullName evidence="5">Lipoprotein</fullName>
    </recommendedName>
</protein>
<accession>A0ABT8ZPI3</accession>
<feature type="compositionally biased region" description="Low complexity" evidence="1">
    <location>
        <begin position="27"/>
        <end position="39"/>
    </location>
</feature>
<dbReference type="Proteomes" id="UP001176471">
    <property type="component" value="Unassembled WGS sequence"/>
</dbReference>
<proteinExistence type="predicted"/>
<feature type="compositionally biased region" description="Pro residues" evidence="1">
    <location>
        <begin position="40"/>
        <end position="52"/>
    </location>
</feature>
<dbReference type="EMBL" id="JAUQOM010000005">
    <property type="protein sequence ID" value="MDO7835675.1"/>
    <property type="molecule type" value="Genomic_DNA"/>
</dbReference>
<feature type="chain" id="PRO_5046391380" description="Lipoprotein" evidence="2">
    <location>
        <begin position="25"/>
        <end position="187"/>
    </location>
</feature>
<gene>
    <name evidence="3" type="ORF">Q4610_11540</name>
</gene>
<dbReference type="PROSITE" id="PS51257">
    <property type="entry name" value="PROKAR_LIPOPROTEIN"/>
    <property type="match status" value="1"/>
</dbReference>
<evidence type="ECO:0000313" key="4">
    <source>
        <dbReference type="Proteomes" id="UP001176471"/>
    </source>
</evidence>